<evidence type="ECO:0000256" key="4">
    <source>
        <dbReference type="SAM" id="MobiDB-lite"/>
    </source>
</evidence>
<dbReference type="InterPro" id="IPR036322">
    <property type="entry name" value="WD40_repeat_dom_sf"/>
</dbReference>
<dbReference type="Pfam" id="PF00805">
    <property type="entry name" value="Pentapeptide"/>
    <property type="match status" value="1"/>
</dbReference>
<evidence type="ECO:0008006" key="9">
    <source>
        <dbReference type="Google" id="ProtNLM"/>
    </source>
</evidence>
<evidence type="ECO:0000256" key="3">
    <source>
        <dbReference type="PROSITE-ProRule" id="PRU00221"/>
    </source>
</evidence>
<organism evidence="7 8">
    <name type="scientific">Linnemannia gamsii</name>
    <dbReference type="NCBI Taxonomy" id="64522"/>
    <lineage>
        <taxon>Eukaryota</taxon>
        <taxon>Fungi</taxon>
        <taxon>Fungi incertae sedis</taxon>
        <taxon>Mucoromycota</taxon>
        <taxon>Mortierellomycotina</taxon>
        <taxon>Mortierellomycetes</taxon>
        <taxon>Mortierellales</taxon>
        <taxon>Mortierellaceae</taxon>
        <taxon>Linnemannia</taxon>
    </lineage>
</organism>
<evidence type="ECO:0000256" key="1">
    <source>
        <dbReference type="ARBA" id="ARBA00022574"/>
    </source>
</evidence>
<evidence type="ECO:0000256" key="2">
    <source>
        <dbReference type="ARBA" id="ARBA00022737"/>
    </source>
</evidence>
<dbReference type="SUPFAM" id="SSF141571">
    <property type="entry name" value="Pentapeptide repeat-like"/>
    <property type="match status" value="1"/>
</dbReference>
<dbReference type="Gene3D" id="2.160.20.80">
    <property type="entry name" value="E3 ubiquitin-protein ligase SopA"/>
    <property type="match status" value="1"/>
</dbReference>
<dbReference type="InterPro" id="IPR001646">
    <property type="entry name" value="5peptide_repeat"/>
</dbReference>
<evidence type="ECO:0000313" key="7">
    <source>
        <dbReference type="EMBL" id="KAG0281055.1"/>
    </source>
</evidence>
<comment type="caution">
    <text evidence="7">The sequence shown here is derived from an EMBL/GenBank/DDBJ whole genome shotgun (WGS) entry which is preliminary data.</text>
</comment>
<feature type="repeat" description="WD" evidence="3">
    <location>
        <begin position="1143"/>
        <end position="1184"/>
    </location>
</feature>
<dbReference type="CDD" id="cd00200">
    <property type="entry name" value="WD40"/>
    <property type="match status" value="1"/>
</dbReference>
<dbReference type="PANTHER" id="PTHR22847:SF637">
    <property type="entry name" value="WD REPEAT DOMAIN 5B"/>
    <property type="match status" value="1"/>
</dbReference>
<protein>
    <recommendedName>
        <fullName evidence="9">WD40 repeat-like protein</fullName>
    </recommendedName>
</protein>
<dbReference type="Pfam" id="PF23948">
    <property type="entry name" value="ARM_5"/>
    <property type="match status" value="1"/>
</dbReference>
<dbReference type="Proteomes" id="UP001194696">
    <property type="component" value="Unassembled WGS sequence"/>
</dbReference>
<proteinExistence type="predicted"/>
<feature type="domain" description="Arm-like repeat" evidence="6">
    <location>
        <begin position="101"/>
        <end position="447"/>
    </location>
</feature>
<keyword evidence="8" id="KW-1185">Reference proteome</keyword>
<dbReference type="PROSITE" id="PS50294">
    <property type="entry name" value="WD_REPEATS_REGION"/>
    <property type="match status" value="3"/>
</dbReference>
<dbReference type="EMBL" id="JAAAIM010001211">
    <property type="protein sequence ID" value="KAG0281055.1"/>
    <property type="molecule type" value="Genomic_DNA"/>
</dbReference>
<evidence type="ECO:0000313" key="8">
    <source>
        <dbReference type="Proteomes" id="UP001194696"/>
    </source>
</evidence>
<dbReference type="Pfam" id="PF00400">
    <property type="entry name" value="WD40"/>
    <property type="match status" value="3"/>
</dbReference>
<dbReference type="InterPro" id="IPR027417">
    <property type="entry name" value="P-loop_NTPase"/>
</dbReference>
<dbReference type="InterPro" id="IPR015943">
    <property type="entry name" value="WD40/YVTN_repeat-like_dom_sf"/>
</dbReference>
<dbReference type="InterPro" id="IPR001680">
    <property type="entry name" value="WD40_rpt"/>
</dbReference>
<feature type="compositionally biased region" description="Low complexity" evidence="4">
    <location>
        <begin position="1"/>
        <end position="20"/>
    </location>
</feature>
<feature type="non-terminal residue" evidence="7">
    <location>
        <position position="1"/>
    </location>
</feature>
<dbReference type="InterPro" id="IPR056251">
    <property type="entry name" value="Arm_rpt_dom"/>
</dbReference>
<dbReference type="SMART" id="SM00320">
    <property type="entry name" value="WD40"/>
    <property type="match status" value="4"/>
</dbReference>
<dbReference type="PROSITE" id="PS00675">
    <property type="entry name" value="SIGMA54_INTERACT_1"/>
    <property type="match status" value="1"/>
</dbReference>
<feature type="region of interest" description="Disordered" evidence="4">
    <location>
        <begin position="1"/>
        <end position="50"/>
    </location>
</feature>
<dbReference type="Pfam" id="PF05729">
    <property type="entry name" value="NACHT"/>
    <property type="match status" value="1"/>
</dbReference>
<gene>
    <name evidence="7" type="ORF">BGZ96_001312</name>
</gene>
<dbReference type="PANTHER" id="PTHR22847">
    <property type="entry name" value="WD40 REPEAT PROTEIN"/>
    <property type="match status" value="1"/>
</dbReference>
<dbReference type="InterPro" id="IPR007111">
    <property type="entry name" value="NACHT_NTPase"/>
</dbReference>
<sequence>VTMLSSSPQANSPSSAASVPLRSDIFPENVAKPTYRTDLPKPHTRVDKTPQLVYAYSLLLKDQESPSPTSDSDDSQDSPLDDKQREWVQLIDPILKCQYASLLEQLVRAFADDPLKASDMIEEIVLVGPVLDRELYRSLLNCFISKFDATTAMDVTLLQGLVQLIECASAGYLFGDDLIRIANVLSKELSITHIGTSEHALQLTLSLARVLDVMVAGRVKDLNRDRDHQPMLQLLEGLNDSEDVVQRYEAAYGHQALQYAPDDEPPLQVLWRYAKATVAGAGAVSNVFKLDPEELLNGIAALQEIGAEVMGAVKTGIEVVGTFRVGAGGVIRASETKFNFMKKRSWYLALQGTALFIRQGRLSDFNLVVSQAPCRHSANFQWGICRQLGDIAVDPLWDTLVRQQAVDFLGELYRSATYWKPHADVKQWILTILVQISQISELADVSLRNRALALLTDLKKDGRRLPLPTASPLLTQVQEIPRVDYDLDVLRLFRITDYKQPVYIAPMAKPSLQAPDDTLFPLMERVKDFLAGDGQVMLILGDSGAGKSTFNRQLEHELWQEYKPGDRIPLFINLASLERPEKDLVAEHLKLHNFLDDQIRELKLQHRFTLICDGYDESQLKTNLHNTNSLNQFGQWDAKMIITCRTQYLGPDYRSRFAPVALDRYARVASDLFQEAVVAPFTKQQIEDYVDRYTPLEPRAWVKKDYMDKMETIPNLMDLVKNPFLLTLCLEALPNVVEGKSDLSRLSITRVQLYDTFVQHWLGVNKRRLQDQMQILSDDSQLAFDALVEEGFEGNGIMFQQDLASAIFQEQDGKPIVVYTQRRDGASWKASFFGSDPEISLLRSACLLSRAGTRHRFVHRSILEYFYSCTITSGSADNNNEFAPHSQVDSRNIGDHPLSQRSLVTEPSIVQFLAERVQLEPFKQQLLAFIEQSKTDDRAACAAANAITILVRAGVNFNGADLRGIRIPRAHISGGQFDSANLQEADLTEVNLSKSWIRQADLSKARMEGVEFGELPLLKEDDSVTSIAYSPDRESFAVGLNNGDINIYDIVTWKRIVSLCGHQGQVTGMTYSPTGLQLLSGSLDGTVRLWNCKTGSTDLVLEGHDDSVRAVAFSPLGDQIASASNDMTVRLWDSRAGVSLFVLQDYTDGASSVAYSPDGRSIVSGGFGGVIRIYDTRSGEAGLVLESAPQSTGGLVKS</sequence>
<dbReference type="Gene3D" id="3.40.50.300">
    <property type="entry name" value="P-loop containing nucleotide triphosphate hydrolases"/>
    <property type="match status" value="1"/>
</dbReference>
<feature type="region of interest" description="Disordered" evidence="4">
    <location>
        <begin position="63"/>
        <end position="82"/>
    </location>
</feature>
<keyword evidence="2" id="KW-0677">Repeat</keyword>
<evidence type="ECO:0000259" key="6">
    <source>
        <dbReference type="Pfam" id="PF23948"/>
    </source>
</evidence>
<dbReference type="PROSITE" id="PS50082">
    <property type="entry name" value="WD_REPEATS_2"/>
    <property type="match status" value="3"/>
</dbReference>
<feature type="repeat" description="WD" evidence="3">
    <location>
        <begin position="1059"/>
        <end position="1100"/>
    </location>
</feature>
<dbReference type="SUPFAM" id="SSF52540">
    <property type="entry name" value="P-loop containing nucleoside triphosphate hydrolases"/>
    <property type="match status" value="1"/>
</dbReference>
<evidence type="ECO:0000259" key="5">
    <source>
        <dbReference type="Pfam" id="PF05729"/>
    </source>
</evidence>
<name>A0ABQ7JMI2_9FUNG</name>
<feature type="domain" description="NACHT" evidence="5">
    <location>
        <begin position="536"/>
        <end position="693"/>
    </location>
</feature>
<dbReference type="Gene3D" id="2.130.10.10">
    <property type="entry name" value="YVTN repeat-like/Quinoprotein amine dehydrogenase"/>
    <property type="match status" value="1"/>
</dbReference>
<accession>A0ABQ7JMI2</accession>
<keyword evidence="1 3" id="KW-0853">WD repeat</keyword>
<dbReference type="InterPro" id="IPR025662">
    <property type="entry name" value="Sigma_54_int_dom_ATP-bd_1"/>
</dbReference>
<feature type="compositionally biased region" description="Basic and acidic residues" evidence="4">
    <location>
        <begin position="38"/>
        <end position="48"/>
    </location>
</feature>
<dbReference type="SUPFAM" id="SSF50978">
    <property type="entry name" value="WD40 repeat-like"/>
    <property type="match status" value="1"/>
</dbReference>
<feature type="repeat" description="WD" evidence="3">
    <location>
        <begin position="1101"/>
        <end position="1142"/>
    </location>
</feature>
<reference evidence="7 8" key="1">
    <citation type="journal article" date="2020" name="Fungal Divers.">
        <title>Resolving the Mortierellaceae phylogeny through synthesis of multi-gene phylogenetics and phylogenomics.</title>
        <authorList>
            <person name="Vandepol N."/>
            <person name="Liber J."/>
            <person name="Desiro A."/>
            <person name="Na H."/>
            <person name="Kennedy M."/>
            <person name="Barry K."/>
            <person name="Grigoriev I.V."/>
            <person name="Miller A.N."/>
            <person name="O'Donnell K."/>
            <person name="Stajich J.E."/>
            <person name="Bonito G."/>
        </authorList>
    </citation>
    <scope>NUCLEOTIDE SEQUENCE [LARGE SCALE GENOMIC DNA]</scope>
    <source>
        <strain evidence="7 8">AD045</strain>
    </source>
</reference>